<dbReference type="Proteomes" id="UP000236584">
    <property type="component" value="Chromosome"/>
</dbReference>
<dbReference type="RefSeq" id="WP_103426120.1">
    <property type="nucleotide sequence ID" value="NZ_CP026309.1"/>
</dbReference>
<organism evidence="1 2">
    <name type="scientific">Salinigranum rubrum</name>
    <dbReference type="NCBI Taxonomy" id="755307"/>
    <lineage>
        <taxon>Archaea</taxon>
        <taxon>Methanobacteriati</taxon>
        <taxon>Methanobacteriota</taxon>
        <taxon>Stenosarchaea group</taxon>
        <taxon>Halobacteria</taxon>
        <taxon>Halobacteriales</taxon>
        <taxon>Haloferacaceae</taxon>
        <taxon>Salinigranum</taxon>
    </lineage>
</organism>
<protein>
    <submittedName>
        <fullName evidence="1">Uncharacterized protein</fullName>
    </submittedName>
</protein>
<keyword evidence="2" id="KW-1185">Reference proteome</keyword>
<proteinExistence type="predicted"/>
<evidence type="ECO:0000313" key="2">
    <source>
        <dbReference type="Proteomes" id="UP000236584"/>
    </source>
</evidence>
<dbReference type="GeneID" id="35593008"/>
<reference evidence="1 2" key="1">
    <citation type="submission" date="2018-01" db="EMBL/GenBank/DDBJ databases">
        <title>Complete genome sequence of Salinigranum rubrum GX10T, an extremely halophilic archaeon isolated from a marine solar saltern.</title>
        <authorList>
            <person name="Han S."/>
        </authorList>
    </citation>
    <scope>NUCLEOTIDE SEQUENCE [LARGE SCALE GENOMIC DNA]</scope>
    <source>
        <strain evidence="1 2">GX10</strain>
    </source>
</reference>
<dbReference type="KEGG" id="srub:C2R22_12915"/>
<sequence length="115" mass="12961">MTRPCGSVPSRLHLMCRELNREPAWVAAIRLAYLRGWVDVDSVVEEANLISGRERTVADVLTTMCDRGLLREGPRFDETGRYLVGPSLQQRAPSPAAVKRLSRHGLHQWVRPADD</sequence>
<evidence type="ECO:0000313" key="1">
    <source>
        <dbReference type="EMBL" id="AUV82431.1"/>
    </source>
</evidence>
<dbReference type="AlphaFoldDB" id="A0A2I8VKI8"/>
<gene>
    <name evidence="1" type="ORF">C2R22_12915</name>
</gene>
<name>A0A2I8VKI8_9EURY</name>
<accession>A0A2I8VKI8</accession>
<dbReference type="EMBL" id="CP026309">
    <property type="protein sequence ID" value="AUV82431.1"/>
    <property type="molecule type" value="Genomic_DNA"/>
</dbReference>
<dbReference type="OrthoDB" id="261262at2157"/>